<evidence type="ECO:0000256" key="4">
    <source>
        <dbReference type="ARBA" id="ARBA00023125"/>
    </source>
</evidence>
<dbReference type="PANTHER" id="PTHR43133:SF46">
    <property type="entry name" value="RNA POLYMERASE SIGMA-70 FACTOR ECF SUBFAMILY"/>
    <property type="match status" value="1"/>
</dbReference>
<dbReference type="SUPFAM" id="SSF88659">
    <property type="entry name" value="Sigma3 and sigma4 domains of RNA polymerase sigma factors"/>
    <property type="match status" value="1"/>
</dbReference>
<dbReference type="GO" id="GO:0003677">
    <property type="term" value="F:DNA binding"/>
    <property type="evidence" value="ECO:0007669"/>
    <property type="project" value="UniProtKB-KW"/>
</dbReference>
<dbReference type="InterPro" id="IPR000838">
    <property type="entry name" value="RNA_pol_sigma70_ECF_CS"/>
</dbReference>
<dbReference type="InterPro" id="IPR013325">
    <property type="entry name" value="RNA_pol_sigma_r2"/>
</dbReference>
<dbReference type="InterPro" id="IPR013324">
    <property type="entry name" value="RNA_pol_sigma_r3/r4-like"/>
</dbReference>
<dbReference type="Gene3D" id="1.10.10.10">
    <property type="entry name" value="Winged helix-like DNA-binding domain superfamily/Winged helix DNA-binding domain"/>
    <property type="match status" value="1"/>
</dbReference>
<dbReference type="InterPro" id="IPR036388">
    <property type="entry name" value="WH-like_DNA-bd_sf"/>
</dbReference>
<organism evidence="9 10">
    <name type="scientific">Tangfeifania diversioriginum</name>
    <dbReference type="NCBI Taxonomy" id="1168035"/>
    <lineage>
        <taxon>Bacteria</taxon>
        <taxon>Pseudomonadati</taxon>
        <taxon>Bacteroidota</taxon>
        <taxon>Bacteroidia</taxon>
        <taxon>Marinilabiliales</taxon>
        <taxon>Prolixibacteraceae</taxon>
        <taxon>Tangfeifania</taxon>
    </lineage>
</organism>
<feature type="domain" description="RNA polymerase sigma factor 70 region 4 type 2" evidence="8">
    <location>
        <begin position="125"/>
        <end position="176"/>
    </location>
</feature>
<evidence type="ECO:0000313" key="10">
    <source>
        <dbReference type="Proteomes" id="UP000184050"/>
    </source>
</evidence>
<comment type="similarity">
    <text evidence="1 6">Belongs to the sigma-70 factor family. ECF subfamily.</text>
</comment>
<evidence type="ECO:0000256" key="6">
    <source>
        <dbReference type="RuleBase" id="RU000716"/>
    </source>
</evidence>
<evidence type="ECO:0000256" key="3">
    <source>
        <dbReference type="ARBA" id="ARBA00023082"/>
    </source>
</evidence>
<evidence type="ECO:0000313" key="9">
    <source>
        <dbReference type="EMBL" id="SHJ95155.1"/>
    </source>
</evidence>
<dbReference type="SUPFAM" id="SSF88946">
    <property type="entry name" value="Sigma2 domain of RNA polymerase sigma factors"/>
    <property type="match status" value="1"/>
</dbReference>
<reference evidence="9 10" key="1">
    <citation type="submission" date="2016-11" db="EMBL/GenBank/DDBJ databases">
        <authorList>
            <person name="Jaros S."/>
            <person name="Januszkiewicz K."/>
            <person name="Wedrychowicz H."/>
        </authorList>
    </citation>
    <scope>NUCLEOTIDE SEQUENCE [LARGE SCALE GENOMIC DNA]</scope>
    <source>
        <strain evidence="9 10">DSM 27063</strain>
    </source>
</reference>
<keyword evidence="2 6" id="KW-0805">Transcription regulation</keyword>
<keyword evidence="3 6" id="KW-0731">Sigma factor</keyword>
<name>A0A1M6NHG7_9BACT</name>
<dbReference type="Gene3D" id="1.10.1740.10">
    <property type="match status" value="1"/>
</dbReference>
<protein>
    <recommendedName>
        <fullName evidence="6">RNA polymerase sigma factor</fullName>
    </recommendedName>
</protein>
<keyword evidence="5 6" id="KW-0804">Transcription</keyword>
<evidence type="ECO:0000259" key="8">
    <source>
        <dbReference type="Pfam" id="PF08281"/>
    </source>
</evidence>
<feature type="domain" description="RNA polymerase sigma-70 region 2" evidence="7">
    <location>
        <begin position="27"/>
        <end position="91"/>
    </location>
</feature>
<dbReference type="InterPro" id="IPR014284">
    <property type="entry name" value="RNA_pol_sigma-70_dom"/>
</dbReference>
<evidence type="ECO:0000256" key="5">
    <source>
        <dbReference type="ARBA" id="ARBA00023163"/>
    </source>
</evidence>
<dbReference type="InterPro" id="IPR013249">
    <property type="entry name" value="RNA_pol_sigma70_r4_t2"/>
</dbReference>
<dbReference type="GO" id="GO:0016987">
    <property type="term" value="F:sigma factor activity"/>
    <property type="evidence" value="ECO:0007669"/>
    <property type="project" value="UniProtKB-KW"/>
</dbReference>
<dbReference type="AlphaFoldDB" id="A0A1M6NHG7"/>
<keyword evidence="10" id="KW-1185">Reference proteome</keyword>
<evidence type="ECO:0000256" key="1">
    <source>
        <dbReference type="ARBA" id="ARBA00010641"/>
    </source>
</evidence>
<accession>A0A1M6NHG7</accession>
<dbReference type="NCBIfam" id="TIGR02937">
    <property type="entry name" value="sigma70-ECF"/>
    <property type="match status" value="1"/>
</dbReference>
<dbReference type="RefSeq" id="WP_073173511.1">
    <property type="nucleotide sequence ID" value="NZ_FQZE01000042.1"/>
</dbReference>
<keyword evidence="4 6" id="KW-0238">DNA-binding</keyword>
<dbReference type="EMBL" id="FQZE01000042">
    <property type="protein sequence ID" value="SHJ95155.1"/>
    <property type="molecule type" value="Genomic_DNA"/>
</dbReference>
<dbReference type="GO" id="GO:0006352">
    <property type="term" value="P:DNA-templated transcription initiation"/>
    <property type="evidence" value="ECO:0007669"/>
    <property type="project" value="InterPro"/>
</dbReference>
<dbReference type="InterPro" id="IPR039425">
    <property type="entry name" value="RNA_pol_sigma-70-like"/>
</dbReference>
<sequence length="198" mass="23583">MTGKKLNIETALLKGLKRSDHECFQNLFAKYSQSLFRFSLSYLKSSDSAEDVVQEVFLKIWRKRKEIDTTKSFQSYLFTIALNVIRKQFNKLAESNQLKHDLLISFAENKETFDEKDDFQDMVNKLEEMIQQMPERRGRIFRMKKLEGKSQKEIAEKFGITTKTVEYHITEAMKFLKKEFDQLRIKGMIFFCLFLKNK</sequence>
<dbReference type="InterPro" id="IPR014327">
    <property type="entry name" value="RNA_pol_sigma70_bacteroid"/>
</dbReference>
<dbReference type="PANTHER" id="PTHR43133">
    <property type="entry name" value="RNA POLYMERASE ECF-TYPE SIGMA FACTO"/>
    <property type="match status" value="1"/>
</dbReference>
<dbReference type="InterPro" id="IPR007627">
    <property type="entry name" value="RNA_pol_sigma70_r2"/>
</dbReference>
<dbReference type="STRING" id="1168035.SAMN05444280_14238"/>
<evidence type="ECO:0000256" key="2">
    <source>
        <dbReference type="ARBA" id="ARBA00023015"/>
    </source>
</evidence>
<dbReference type="OrthoDB" id="9782991at2"/>
<dbReference type="CDD" id="cd06171">
    <property type="entry name" value="Sigma70_r4"/>
    <property type="match status" value="1"/>
</dbReference>
<dbReference type="Proteomes" id="UP000184050">
    <property type="component" value="Unassembled WGS sequence"/>
</dbReference>
<dbReference type="NCBIfam" id="TIGR02985">
    <property type="entry name" value="Sig70_bacteroi1"/>
    <property type="match status" value="1"/>
</dbReference>
<dbReference type="PROSITE" id="PS01063">
    <property type="entry name" value="SIGMA70_ECF"/>
    <property type="match status" value="1"/>
</dbReference>
<dbReference type="Pfam" id="PF04542">
    <property type="entry name" value="Sigma70_r2"/>
    <property type="match status" value="1"/>
</dbReference>
<gene>
    <name evidence="9" type="ORF">SAMN05444280_14238</name>
</gene>
<proteinExistence type="inferred from homology"/>
<evidence type="ECO:0000259" key="7">
    <source>
        <dbReference type="Pfam" id="PF04542"/>
    </source>
</evidence>
<dbReference type="Pfam" id="PF08281">
    <property type="entry name" value="Sigma70_r4_2"/>
    <property type="match status" value="1"/>
</dbReference>